<keyword evidence="1" id="KW-0489">Methyltransferase</keyword>
<accession>A0ABW9ZAG2</accession>
<dbReference type="Pfam" id="PF13578">
    <property type="entry name" value="Methyltransf_24"/>
    <property type="match status" value="1"/>
</dbReference>
<evidence type="ECO:0000313" key="2">
    <source>
        <dbReference type="Proteomes" id="UP000798602"/>
    </source>
</evidence>
<dbReference type="Gene3D" id="3.40.50.150">
    <property type="entry name" value="Vaccinia Virus protein VP39"/>
    <property type="match status" value="1"/>
</dbReference>
<proteinExistence type="predicted"/>
<dbReference type="EMBL" id="JAABLM010000016">
    <property type="protein sequence ID" value="NBL65875.1"/>
    <property type="molecule type" value="Genomic_DNA"/>
</dbReference>
<dbReference type="RefSeq" id="WP_166537695.1">
    <property type="nucleotide sequence ID" value="NZ_JAABLM010000016.1"/>
</dbReference>
<organism evidence="1 2">
    <name type="scientific">Flavobacterium ichthyis</name>
    <dbReference type="NCBI Taxonomy" id="2698827"/>
    <lineage>
        <taxon>Bacteria</taxon>
        <taxon>Pseudomonadati</taxon>
        <taxon>Bacteroidota</taxon>
        <taxon>Flavobacteriia</taxon>
        <taxon>Flavobacteriales</taxon>
        <taxon>Flavobacteriaceae</taxon>
        <taxon>Flavobacterium</taxon>
    </lineage>
</organism>
<keyword evidence="2" id="KW-1185">Reference proteome</keyword>
<protein>
    <submittedName>
        <fullName evidence="1">Class I SAM-dependent methyltransferase</fullName>
    </submittedName>
</protein>
<dbReference type="InterPro" id="IPR029063">
    <property type="entry name" value="SAM-dependent_MTases_sf"/>
</dbReference>
<dbReference type="SUPFAM" id="SSF53335">
    <property type="entry name" value="S-adenosyl-L-methionine-dependent methyltransferases"/>
    <property type="match status" value="1"/>
</dbReference>
<sequence>MQHIIKSYLKFLWKSTNAHGVHSPFVFDLVRKCFYDKTNYPEYKVLDDYRNSLLQNKNTIEVTDFGAGSRVFKSNVRAINKVAENAGISPKDAQLLFRVVHYFQPEKILEIGTSLGLATSALAQNNVAEITTLEGCPNTMAIAKNQLQLQFPTFENKINFVVTEFESHLQTYPEVSGLKPQTLNLIYLDGNHSKEATLNYFELLLPTISNETVWIFDDIHWSKGMEEAWEIIKKHPKVTVTIDTFQWGFVFFRKEQVKEDFIIRTSKSFFLDQILGIKNLWGLLH</sequence>
<comment type="caution">
    <text evidence="1">The sequence shown here is derived from an EMBL/GenBank/DDBJ whole genome shotgun (WGS) entry which is preliminary data.</text>
</comment>
<dbReference type="Proteomes" id="UP000798602">
    <property type="component" value="Unassembled WGS sequence"/>
</dbReference>
<evidence type="ECO:0000313" key="1">
    <source>
        <dbReference type="EMBL" id="NBL65875.1"/>
    </source>
</evidence>
<reference evidence="2" key="1">
    <citation type="submission" date="2020-01" db="EMBL/GenBank/DDBJ databases">
        <title>Sphingomonas sp. strain CSW-10.</title>
        <authorList>
            <person name="Chen W.-M."/>
        </authorList>
    </citation>
    <scope>NUCLEOTIDE SEQUENCE [LARGE SCALE GENOMIC DNA]</scope>
    <source>
        <strain evidence="2">NST-5</strain>
    </source>
</reference>
<gene>
    <name evidence="1" type="ORF">GV828_11750</name>
</gene>
<dbReference type="GO" id="GO:0008168">
    <property type="term" value="F:methyltransferase activity"/>
    <property type="evidence" value="ECO:0007669"/>
    <property type="project" value="UniProtKB-KW"/>
</dbReference>
<dbReference type="GO" id="GO:0032259">
    <property type="term" value="P:methylation"/>
    <property type="evidence" value="ECO:0007669"/>
    <property type="project" value="UniProtKB-KW"/>
</dbReference>
<keyword evidence="1" id="KW-0808">Transferase</keyword>
<name>A0ABW9ZAG2_9FLAO</name>